<evidence type="ECO:0000259" key="4">
    <source>
        <dbReference type="PROSITE" id="PS00624"/>
    </source>
</evidence>
<feature type="domain" description="Glucose-methanol-choline oxidoreductase N-terminal" evidence="3">
    <location>
        <begin position="124"/>
        <end position="147"/>
    </location>
</feature>
<evidence type="ECO:0000313" key="5">
    <source>
        <dbReference type="EMBL" id="KAF0293333.1"/>
    </source>
</evidence>
<comment type="caution">
    <text evidence="5">The sequence shown here is derived from an EMBL/GenBank/DDBJ whole genome shotgun (WGS) entry which is preliminary data.</text>
</comment>
<dbReference type="InterPro" id="IPR000172">
    <property type="entry name" value="GMC_OxRdtase_N"/>
</dbReference>
<dbReference type="InterPro" id="IPR007867">
    <property type="entry name" value="GMC_OxRtase_C"/>
</dbReference>
<dbReference type="GO" id="GO:0016614">
    <property type="term" value="F:oxidoreductase activity, acting on CH-OH group of donors"/>
    <property type="evidence" value="ECO:0007669"/>
    <property type="project" value="InterPro"/>
</dbReference>
<dbReference type="SUPFAM" id="SSF51905">
    <property type="entry name" value="FAD/NAD(P)-binding domain"/>
    <property type="match status" value="1"/>
</dbReference>
<dbReference type="InterPro" id="IPR012132">
    <property type="entry name" value="GMC_OxRdtase"/>
</dbReference>
<keyword evidence="2" id="KW-0285">Flavoprotein</keyword>
<dbReference type="Gene3D" id="3.50.50.60">
    <property type="entry name" value="FAD/NAD(P)-binding domain"/>
    <property type="match status" value="1"/>
</dbReference>
<dbReference type="Proteomes" id="UP000440578">
    <property type="component" value="Unassembled WGS sequence"/>
</dbReference>
<dbReference type="PROSITE" id="PS00623">
    <property type="entry name" value="GMC_OXRED_1"/>
    <property type="match status" value="1"/>
</dbReference>
<dbReference type="EMBL" id="VIIS01001753">
    <property type="protein sequence ID" value="KAF0293333.1"/>
    <property type="molecule type" value="Genomic_DNA"/>
</dbReference>
<evidence type="ECO:0000259" key="3">
    <source>
        <dbReference type="PROSITE" id="PS00623"/>
    </source>
</evidence>
<dbReference type="SUPFAM" id="SSF54373">
    <property type="entry name" value="FAD-linked reductases, C-terminal domain"/>
    <property type="match status" value="1"/>
</dbReference>
<organism evidence="5 6">
    <name type="scientific">Amphibalanus amphitrite</name>
    <name type="common">Striped barnacle</name>
    <name type="synonym">Balanus amphitrite</name>
    <dbReference type="NCBI Taxonomy" id="1232801"/>
    <lineage>
        <taxon>Eukaryota</taxon>
        <taxon>Metazoa</taxon>
        <taxon>Ecdysozoa</taxon>
        <taxon>Arthropoda</taxon>
        <taxon>Crustacea</taxon>
        <taxon>Multicrustacea</taxon>
        <taxon>Cirripedia</taxon>
        <taxon>Thoracica</taxon>
        <taxon>Thoracicalcarea</taxon>
        <taxon>Balanomorpha</taxon>
        <taxon>Balanoidea</taxon>
        <taxon>Balanidae</taxon>
        <taxon>Amphibalaninae</taxon>
        <taxon>Amphibalanus</taxon>
    </lineage>
</organism>
<feature type="domain" description="Glucose-methanol-choline oxidoreductase N-terminal" evidence="4">
    <location>
        <begin position="300"/>
        <end position="314"/>
    </location>
</feature>
<evidence type="ECO:0000313" key="6">
    <source>
        <dbReference type="Proteomes" id="UP000440578"/>
    </source>
</evidence>
<gene>
    <name evidence="5" type="primary">Gld_0</name>
    <name evidence="5" type="ORF">FJT64_000909</name>
</gene>
<name>A0A6A4VIC9_AMPAM</name>
<evidence type="ECO:0000256" key="2">
    <source>
        <dbReference type="RuleBase" id="RU003968"/>
    </source>
</evidence>
<dbReference type="PANTHER" id="PTHR11552:SF186">
    <property type="entry name" value="GLUCOSE-METHANOL-CHOLINE OXIDOREDUCTASE N-TERMINAL DOMAIN-CONTAINING PROTEIN"/>
    <property type="match status" value="1"/>
</dbReference>
<dbReference type="Pfam" id="PF00732">
    <property type="entry name" value="GMC_oxred_N"/>
    <property type="match status" value="1"/>
</dbReference>
<accession>A0A6A4VIC9</accession>
<dbReference type="Pfam" id="PF05199">
    <property type="entry name" value="GMC_oxred_C"/>
    <property type="match status" value="1"/>
</dbReference>
<proteinExistence type="inferred from homology"/>
<dbReference type="OrthoDB" id="269227at2759"/>
<dbReference type="GO" id="GO:0050660">
    <property type="term" value="F:flavin adenine dinucleotide binding"/>
    <property type="evidence" value="ECO:0007669"/>
    <property type="project" value="InterPro"/>
</dbReference>
<dbReference type="InterPro" id="IPR036188">
    <property type="entry name" value="FAD/NAD-bd_sf"/>
</dbReference>
<sequence>MGVKVLELISRLRILGVSLTTLALIAPLDNPHKIVYDKPIRQEYDFIVVGAGSAGAVMASRLSEDPHHSVLLLEAGEDGTVFTEVPLLTALVYGTEGYDWGFRATPDHRSCQGFKGGVCVLPRGKMLGGSSAVNGLMYIRGNRQDYDQWERLGNPGWGYEDVLPYFLKAEDNQDPRLRNSPFHAVGGPLAVSPPQYISDLGRIWLKAGLSLGYPVGDVNGALQTRFMHHQTTSKNGERWSTARGYLRGASQRHNLDILVRAPATRVIVDQVTRRAKGVVFFKGGKRYVVWARKEVILSAGAFKTPQLLKLSGVGPCHELKKFKIPCIHDLPGVGENMQSHFGVGGAEYLTNKGRGLTLLQLINPVNIFNYLFKRKGPLATNLGIEGTAFLSSPLNNVSYGVDWPDVQLLFYPLQLASDGGIIFRDFLSLSNKLWSQFSPNKFRSGFRIVPINLRPRSRGRVLLRSRNPFQDPAIQLRLFDDPWDVAVLREAGLMAEKVALSAPFRHVGARPSLVPSKFCGALGARSGPWWECQARVFSETIYHDTSTCAMGPAYDPWSVVDNQLRVYGVSGLRVVDASVMPRIISGNTNAPTIMIAEKAADLVRARWRAIALGLEPEQFVEQHVLYPHRRSGQLYDPTGPVVQFIDVLKRAGGDGGVEAEAESAVPEGVKLFGDWNGTAESSSAVTEGGQLGAPQGRSLFSGAGAAESGAELSGELQGESCAEWAGAWSDEGDALGCGFQPTQKARVDMVTVARRKLTRLLHAMQKSESLL</sequence>
<dbReference type="Gene3D" id="3.30.560.10">
    <property type="entry name" value="Glucose Oxidase, domain 3"/>
    <property type="match status" value="1"/>
</dbReference>
<keyword evidence="6" id="KW-1185">Reference proteome</keyword>
<dbReference type="AlphaFoldDB" id="A0A6A4VIC9"/>
<dbReference type="PROSITE" id="PS00624">
    <property type="entry name" value="GMC_OXRED_2"/>
    <property type="match status" value="1"/>
</dbReference>
<keyword evidence="2" id="KW-0274">FAD</keyword>
<comment type="similarity">
    <text evidence="1 2">Belongs to the GMC oxidoreductase family.</text>
</comment>
<reference evidence="5 6" key="1">
    <citation type="submission" date="2019-07" db="EMBL/GenBank/DDBJ databases">
        <title>Draft genome assembly of a fouling barnacle, Amphibalanus amphitrite (Darwin, 1854): The first reference genome for Thecostraca.</title>
        <authorList>
            <person name="Kim W."/>
        </authorList>
    </citation>
    <scope>NUCLEOTIDE SEQUENCE [LARGE SCALE GENOMIC DNA]</scope>
    <source>
        <strain evidence="5">SNU_AA5</strain>
        <tissue evidence="5">Soma without cirri and trophi</tissue>
    </source>
</reference>
<dbReference type="PANTHER" id="PTHR11552">
    <property type="entry name" value="GLUCOSE-METHANOL-CHOLINE GMC OXIDOREDUCTASE"/>
    <property type="match status" value="1"/>
</dbReference>
<protein>
    <submittedName>
        <fullName evidence="5">Glucose dehydrogenase [FAD, quinone]</fullName>
    </submittedName>
</protein>
<evidence type="ECO:0000256" key="1">
    <source>
        <dbReference type="ARBA" id="ARBA00010790"/>
    </source>
</evidence>